<dbReference type="InterPro" id="IPR051310">
    <property type="entry name" value="MCP_chemotaxis"/>
</dbReference>
<dbReference type="InterPro" id="IPR004090">
    <property type="entry name" value="Chemotax_Me-accpt_rcpt"/>
</dbReference>
<feature type="region of interest" description="Disordered" evidence="12">
    <location>
        <begin position="509"/>
        <end position="536"/>
    </location>
</feature>
<evidence type="ECO:0000256" key="5">
    <source>
        <dbReference type="ARBA" id="ARBA00022519"/>
    </source>
</evidence>
<dbReference type="GO" id="GO:0004888">
    <property type="term" value="F:transmembrane signaling receptor activity"/>
    <property type="evidence" value="ECO:0007669"/>
    <property type="project" value="InterPro"/>
</dbReference>
<protein>
    <submittedName>
        <fullName evidence="16">Methyl-accepting chemotaxis sensory transducer with TarH sensor</fullName>
    </submittedName>
</protein>
<dbReference type="PROSITE" id="PS50111">
    <property type="entry name" value="CHEMOTAXIS_TRANSDUC_2"/>
    <property type="match status" value="1"/>
</dbReference>
<organism evidence="16 17">
    <name type="scientific">Pseudoduganella namucuonensis</name>
    <dbReference type="NCBI Taxonomy" id="1035707"/>
    <lineage>
        <taxon>Bacteria</taxon>
        <taxon>Pseudomonadati</taxon>
        <taxon>Pseudomonadota</taxon>
        <taxon>Betaproteobacteria</taxon>
        <taxon>Burkholderiales</taxon>
        <taxon>Oxalobacteraceae</taxon>
        <taxon>Telluria group</taxon>
        <taxon>Pseudoduganella</taxon>
    </lineage>
</organism>
<proteinExistence type="inferred from homology"/>
<dbReference type="PANTHER" id="PTHR43531:SF14">
    <property type="entry name" value="METHYL-ACCEPTING CHEMOTAXIS PROTEIN I-RELATED"/>
    <property type="match status" value="1"/>
</dbReference>
<dbReference type="GO" id="GO:0005886">
    <property type="term" value="C:plasma membrane"/>
    <property type="evidence" value="ECO:0007669"/>
    <property type="project" value="UniProtKB-SubCell"/>
</dbReference>
<comment type="similarity">
    <text evidence="10">Belongs to the methyl-accepting chemotaxis (MCP) protein family.</text>
</comment>
<gene>
    <name evidence="16" type="ORF">SAMN05216552_1001307</name>
</gene>
<dbReference type="PROSITE" id="PS50885">
    <property type="entry name" value="HAMP"/>
    <property type="match status" value="1"/>
</dbReference>
<dbReference type="RefSeq" id="WP_093552745.1">
    <property type="nucleotide sequence ID" value="NZ_FPBO01000001.1"/>
</dbReference>
<dbReference type="SMART" id="SM00304">
    <property type="entry name" value="HAMP"/>
    <property type="match status" value="1"/>
</dbReference>
<keyword evidence="8 13" id="KW-0472">Membrane</keyword>
<keyword evidence="2" id="KW-1003">Cell membrane</keyword>
<dbReference type="STRING" id="1035707.SAMN05216552_1001307"/>
<dbReference type="EMBL" id="FPBO01000001">
    <property type="protein sequence ID" value="SFU29940.1"/>
    <property type="molecule type" value="Genomic_DNA"/>
</dbReference>
<evidence type="ECO:0000256" key="9">
    <source>
        <dbReference type="ARBA" id="ARBA00023224"/>
    </source>
</evidence>
<evidence type="ECO:0000256" key="4">
    <source>
        <dbReference type="ARBA" id="ARBA00022500"/>
    </source>
</evidence>
<reference evidence="17" key="1">
    <citation type="submission" date="2016-10" db="EMBL/GenBank/DDBJ databases">
        <authorList>
            <person name="Varghese N."/>
            <person name="Submissions S."/>
        </authorList>
    </citation>
    <scope>NUCLEOTIDE SEQUENCE [LARGE SCALE GENOMIC DNA]</scope>
    <source>
        <strain evidence="17">CGMCC 1.11014</strain>
    </source>
</reference>
<evidence type="ECO:0000256" key="2">
    <source>
        <dbReference type="ARBA" id="ARBA00022475"/>
    </source>
</evidence>
<dbReference type="CDD" id="cd06225">
    <property type="entry name" value="HAMP"/>
    <property type="match status" value="1"/>
</dbReference>
<dbReference type="Pfam" id="PF02203">
    <property type="entry name" value="TarH"/>
    <property type="match status" value="1"/>
</dbReference>
<keyword evidence="17" id="KW-1185">Reference proteome</keyword>
<dbReference type="SMART" id="SM00283">
    <property type="entry name" value="MA"/>
    <property type="match status" value="1"/>
</dbReference>
<dbReference type="GO" id="GO:0007165">
    <property type="term" value="P:signal transduction"/>
    <property type="evidence" value="ECO:0007669"/>
    <property type="project" value="UniProtKB-KW"/>
</dbReference>
<dbReference type="PRINTS" id="PR00260">
    <property type="entry name" value="CHEMTRNSDUCR"/>
</dbReference>
<evidence type="ECO:0000259" key="14">
    <source>
        <dbReference type="PROSITE" id="PS50111"/>
    </source>
</evidence>
<dbReference type="SUPFAM" id="SSF58104">
    <property type="entry name" value="Methyl-accepting chemotaxis protein (MCP) signaling domain"/>
    <property type="match status" value="1"/>
</dbReference>
<dbReference type="OrthoDB" id="5441488at2"/>
<dbReference type="Pfam" id="PF00015">
    <property type="entry name" value="MCPsignal"/>
    <property type="match status" value="1"/>
</dbReference>
<evidence type="ECO:0000256" key="7">
    <source>
        <dbReference type="ARBA" id="ARBA00022989"/>
    </source>
</evidence>
<dbReference type="Pfam" id="PF00672">
    <property type="entry name" value="HAMP"/>
    <property type="match status" value="1"/>
</dbReference>
<keyword evidence="9 11" id="KW-0807">Transducer</keyword>
<dbReference type="InterPro" id="IPR003122">
    <property type="entry name" value="Tar_rcpt_lig-bd"/>
</dbReference>
<feature type="transmembrane region" description="Helical" evidence="13">
    <location>
        <begin position="12"/>
        <end position="33"/>
    </location>
</feature>
<feature type="domain" description="HAMP" evidence="15">
    <location>
        <begin position="208"/>
        <end position="260"/>
    </location>
</feature>
<evidence type="ECO:0000256" key="12">
    <source>
        <dbReference type="SAM" id="MobiDB-lite"/>
    </source>
</evidence>
<keyword evidence="7 13" id="KW-1133">Transmembrane helix</keyword>
<comment type="subcellular location">
    <subcellularLocation>
        <location evidence="1">Cell inner membrane</location>
        <topology evidence="1">Multi-pass membrane protein</topology>
    </subcellularLocation>
</comment>
<keyword evidence="3" id="KW-0488">Methylation</keyword>
<dbReference type="InterPro" id="IPR004089">
    <property type="entry name" value="MCPsignal_dom"/>
</dbReference>
<feature type="compositionally biased region" description="Gly residues" evidence="12">
    <location>
        <begin position="525"/>
        <end position="536"/>
    </location>
</feature>
<dbReference type="AlphaFoldDB" id="A0A1I7F1A5"/>
<dbReference type="PANTHER" id="PTHR43531">
    <property type="entry name" value="PROTEIN ICFG"/>
    <property type="match status" value="1"/>
</dbReference>
<accession>A0A1I7F1A5</accession>
<keyword evidence="4" id="KW-0145">Chemotaxis</keyword>
<dbReference type="FunFam" id="1.10.287.950:FF:000001">
    <property type="entry name" value="Methyl-accepting chemotaxis sensory transducer"/>
    <property type="match status" value="1"/>
</dbReference>
<evidence type="ECO:0000256" key="3">
    <source>
        <dbReference type="ARBA" id="ARBA00022481"/>
    </source>
</evidence>
<evidence type="ECO:0000256" key="11">
    <source>
        <dbReference type="PROSITE-ProRule" id="PRU00284"/>
    </source>
</evidence>
<evidence type="ECO:0000256" key="10">
    <source>
        <dbReference type="ARBA" id="ARBA00029447"/>
    </source>
</evidence>
<dbReference type="Gene3D" id="1.10.287.950">
    <property type="entry name" value="Methyl-accepting chemotaxis protein"/>
    <property type="match status" value="1"/>
</dbReference>
<evidence type="ECO:0000256" key="8">
    <source>
        <dbReference type="ARBA" id="ARBA00023136"/>
    </source>
</evidence>
<evidence type="ECO:0000256" key="1">
    <source>
        <dbReference type="ARBA" id="ARBA00004429"/>
    </source>
</evidence>
<evidence type="ECO:0000259" key="15">
    <source>
        <dbReference type="PROSITE" id="PS50885"/>
    </source>
</evidence>
<keyword evidence="5" id="KW-0997">Cell inner membrane</keyword>
<dbReference type="InterPro" id="IPR003660">
    <property type="entry name" value="HAMP_dom"/>
</dbReference>
<keyword evidence="6 13" id="KW-0812">Transmembrane</keyword>
<evidence type="ECO:0000256" key="6">
    <source>
        <dbReference type="ARBA" id="ARBA00022692"/>
    </source>
</evidence>
<evidence type="ECO:0000313" key="16">
    <source>
        <dbReference type="EMBL" id="SFU29940.1"/>
    </source>
</evidence>
<dbReference type="Proteomes" id="UP000199391">
    <property type="component" value="Unassembled WGS sequence"/>
</dbReference>
<name>A0A1I7F1A5_9BURK</name>
<dbReference type="GO" id="GO:0006935">
    <property type="term" value="P:chemotaxis"/>
    <property type="evidence" value="ECO:0007669"/>
    <property type="project" value="UniProtKB-KW"/>
</dbReference>
<feature type="domain" description="Methyl-accepting transducer" evidence="14">
    <location>
        <begin position="265"/>
        <end position="494"/>
    </location>
</feature>
<evidence type="ECO:0000313" key="17">
    <source>
        <dbReference type="Proteomes" id="UP000199391"/>
    </source>
</evidence>
<sequence length="536" mass="56980">MNLARFTIRTRLVATYAVLLAVSVAVAGFGIYAMSRTNDAMRKVVDVNMANISRLERMADAVHIESRVIRTIALLEDADAADQEFGKIVLARRQYSVAEQQLRAFLAGEALWNKVSEGKDLAGELNDNFLEMNKAYKHSAVKYLLSEAIPANARWLTGIEAFSSALRERNKRDQEAANAIFVGARLIMVSVVAAAVCAGMLVAWATVNSITRPIALAVRMAEDVAAGDLTTSFDATSGDEAGKLFEALKRMMSNLTGIVREMRAGAGTIAGESLRISNGNRDLSERTEKQAGSLRATALSMERLALTVRRNSDNARRADQLAQSASLVAERNGAIIGEVIDTMRSINESAKHMGDIIGEIEGIAFQTNILALNAAVEAARAGQHGRGFAVVASEVGQLAQRSATAAKAIKALISRSIEKVDRGCELVDLAGSTMGDVVGGARRVADVLGEITLASQEQASGIERVKQAIILMDESTRKNSGLVERSAASTESLSDLAKKMVDVVSALKIADTGMPDPPRRRDGGEGAGPGGPAAGR</sequence>
<evidence type="ECO:0000256" key="13">
    <source>
        <dbReference type="SAM" id="Phobius"/>
    </source>
</evidence>